<accession>A0ABV1EZ26</accession>
<dbReference type="InterPro" id="IPR053163">
    <property type="entry name" value="HTH-type_regulator_Rgg"/>
</dbReference>
<feature type="domain" description="HTH cro/C1-type" evidence="1">
    <location>
        <begin position="13"/>
        <end position="66"/>
    </location>
</feature>
<dbReference type="Proteomes" id="UP001465426">
    <property type="component" value="Unassembled WGS sequence"/>
</dbReference>
<dbReference type="Gene3D" id="1.25.40.10">
    <property type="entry name" value="Tetratricopeptide repeat domain"/>
    <property type="match status" value="1"/>
</dbReference>
<dbReference type="CDD" id="cd00093">
    <property type="entry name" value="HTH_XRE"/>
    <property type="match status" value="1"/>
</dbReference>
<evidence type="ECO:0000313" key="2">
    <source>
        <dbReference type="EMBL" id="MEQ2466351.1"/>
    </source>
</evidence>
<dbReference type="SUPFAM" id="SSF48452">
    <property type="entry name" value="TPR-like"/>
    <property type="match status" value="1"/>
</dbReference>
<dbReference type="EMBL" id="JBBMFN010000025">
    <property type="protein sequence ID" value="MEQ2466351.1"/>
    <property type="molecule type" value="Genomic_DNA"/>
</dbReference>
<dbReference type="RefSeq" id="WP_235251363.1">
    <property type="nucleotide sequence ID" value="NZ_JBBMFN010000025.1"/>
</dbReference>
<dbReference type="SMART" id="SM00530">
    <property type="entry name" value="HTH_XRE"/>
    <property type="match status" value="1"/>
</dbReference>
<dbReference type="SUPFAM" id="SSF47413">
    <property type="entry name" value="lambda repressor-like DNA-binding domains"/>
    <property type="match status" value="1"/>
</dbReference>
<dbReference type="InterPro" id="IPR011990">
    <property type="entry name" value="TPR-like_helical_dom_sf"/>
</dbReference>
<dbReference type="InterPro" id="IPR001387">
    <property type="entry name" value="Cro/C1-type_HTH"/>
</dbReference>
<evidence type="ECO:0000259" key="1">
    <source>
        <dbReference type="PROSITE" id="PS50943"/>
    </source>
</evidence>
<reference evidence="2 3" key="1">
    <citation type="submission" date="2024-03" db="EMBL/GenBank/DDBJ databases">
        <title>Human intestinal bacterial collection.</title>
        <authorList>
            <person name="Pauvert C."/>
            <person name="Hitch T.C.A."/>
            <person name="Clavel T."/>
        </authorList>
    </citation>
    <scope>NUCLEOTIDE SEQUENCE [LARGE SCALE GENOMIC DNA]</scope>
    <source>
        <strain evidence="2 3">CLA-SR-H024</strain>
    </source>
</reference>
<dbReference type="Pfam" id="PF18768">
    <property type="entry name" value="RNPP_C"/>
    <property type="match status" value="1"/>
</dbReference>
<dbReference type="Pfam" id="PF01381">
    <property type="entry name" value="HTH_3"/>
    <property type="match status" value="1"/>
</dbReference>
<name>A0ABV1EZ26_9BACI</name>
<gene>
    <name evidence="2" type="ORF">WMO63_11805</name>
</gene>
<proteinExistence type="predicted"/>
<sequence length="293" mass="34871">MDQLDFSAVGEKIKELRKQMGLSQKELSHNICTQAQISKIEKGEVLPLSSTLYLISKRLGVDVNYFFDIGTTPRLDYVDETLRQLKAARRNTDYHTLKQIVKAEEKNPLFTHHKKNYQMLLWHKAIYTYEIERDFNRALKIINEAIDLTFDTVYTERELEIYISKGIFYYEEGFIDNSLTIYEQAFKAINQLPYLQDNTIKSRLYFNIAKSLTDQSRYDASIAYCKEAIDWAVQQDNLYLLAHFHYHIGYNYELQKDFELATQYMKDALMIFQLVKDNRYTEYIQNKINNWQK</sequence>
<evidence type="ECO:0000313" key="3">
    <source>
        <dbReference type="Proteomes" id="UP001465426"/>
    </source>
</evidence>
<dbReference type="InterPro" id="IPR041315">
    <property type="entry name" value="PlcR_TPR"/>
</dbReference>
<protein>
    <submittedName>
        <fullName evidence="2">Helix-turn-helix domain-containing protein</fullName>
    </submittedName>
</protein>
<dbReference type="PROSITE" id="PS50943">
    <property type="entry name" value="HTH_CROC1"/>
    <property type="match status" value="1"/>
</dbReference>
<dbReference type="PANTHER" id="PTHR37038">
    <property type="entry name" value="TRANSCRIPTIONAL REGULATOR-RELATED"/>
    <property type="match status" value="1"/>
</dbReference>
<keyword evidence="3" id="KW-1185">Reference proteome</keyword>
<comment type="caution">
    <text evidence="2">The sequence shown here is derived from an EMBL/GenBank/DDBJ whole genome shotgun (WGS) entry which is preliminary data.</text>
</comment>
<dbReference type="InterPro" id="IPR010982">
    <property type="entry name" value="Lambda_DNA-bd_dom_sf"/>
</dbReference>
<dbReference type="PANTHER" id="PTHR37038:SF14">
    <property type="entry name" value="TRANSCRIPTIONAL ACTIVATOR"/>
    <property type="match status" value="1"/>
</dbReference>
<organism evidence="2 3">
    <name type="scientific">Niallia hominis</name>
    <dbReference type="NCBI Taxonomy" id="3133173"/>
    <lineage>
        <taxon>Bacteria</taxon>
        <taxon>Bacillati</taxon>
        <taxon>Bacillota</taxon>
        <taxon>Bacilli</taxon>
        <taxon>Bacillales</taxon>
        <taxon>Bacillaceae</taxon>
        <taxon>Niallia</taxon>
    </lineage>
</organism>